<evidence type="ECO:0000313" key="2">
    <source>
        <dbReference type="Proteomes" id="UP000319576"/>
    </source>
</evidence>
<dbReference type="EMBL" id="CP036273">
    <property type="protein sequence ID" value="QDU21150.1"/>
    <property type="molecule type" value="Genomic_DNA"/>
</dbReference>
<dbReference type="OrthoDB" id="292105at2"/>
<keyword evidence="2" id="KW-1185">Reference proteome</keyword>
<reference evidence="1 2" key="1">
    <citation type="submission" date="2019-02" db="EMBL/GenBank/DDBJ databases">
        <title>Deep-cultivation of Planctomycetes and their phenomic and genomic characterization uncovers novel biology.</title>
        <authorList>
            <person name="Wiegand S."/>
            <person name="Jogler M."/>
            <person name="Boedeker C."/>
            <person name="Pinto D."/>
            <person name="Vollmers J."/>
            <person name="Rivas-Marin E."/>
            <person name="Kohn T."/>
            <person name="Peeters S.H."/>
            <person name="Heuer A."/>
            <person name="Rast P."/>
            <person name="Oberbeckmann S."/>
            <person name="Bunk B."/>
            <person name="Jeske O."/>
            <person name="Meyerdierks A."/>
            <person name="Storesund J.E."/>
            <person name="Kallscheuer N."/>
            <person name="Luecker S."/>
            <person name="Lage O.M."/>
            <person name="Pohl T."/>
            <person name="Merkel B.J."/>
            <person name="Hornburger P."/>
            <person name="Mueller R.-W."/>
            <person name="Bruemmer F."/>
            <person name="Labrenz M."/>
            <person name="Spormann A.M."/>
            <person name="Op den Camp H."/>
            <person name="Overmann J."/>
            <person name="Amann R."/>
            <person name="Jetten M.S.M."/>
            <person name="Mascher T."/>
            <person name="Medema M.H."/>
            <person name="Devos D.P."/>
            <person name="Kaster A.-K."/>
            <person name="Ovreas L."/>
            <person name="Rohde M."/>
            <person name="Galperin M.Y."/>
            <person name="Jogler C."/>
        </authorList>
    </citation>
    <scope>NUCLEOTIDE SEQUENCE [LARGE SCALE GENOMIC DNA]</scope>
    <source>
        <strain evidence="1 2">ETA_A1</strain>
    </source>
</reference>
<dbReference type="KEGG" id="uli:ETAA1_31150"/>
<dbReference type="Proteomes" id="UP000319576">
    <property type="component" value="Chromosome"/>
</dbReference>
<name>A0A517XUI2_9BACT</name>
<protein>
    <submittedName>
        <fullName evidence="1">Uncharacterized protein</fullName>
    </submittedName>
</protein>
<proteinExistence type="predicted"/>
<organism evidence="1 2">
    <name type="scientific">Urbifossiella limnaea</name>
    <dbReference type="NCBI Taxonomy" id="2528023"/>
    <lineage>
        <taxon>Bacteria</taxon>
        <taxon>Pseudomonadati</taxon>
        <taxon>Planctomycetota</taxon>
        <taxon>Planctomycetia</taxon>
        <taxon>Gemmatales</taxon>
        <taxon>Gemmataceae</taxon>
        <taxon>Urbifossiella</taxon>
    </lineage>
</organism>
<dbReference type="AlphaFoldDB" id="A0A517XUI2"/>
<evidence type="ECO:0000313" key="1">
    <source>
        <dbReference type="EMBL" id="QDU21150.1"/>
    </source>
</evidence>
<dbReference type="RefSeq" id="WP_145239881.1">
    <property type="nucleotide sequence ID" value="NZ_CP036273.1"/>
</dbReference>
<accession>A0A517XUI2</accession>
<gene>
    <name evidence="1" type="ORF">ETAA1_31150</name>
</gene>
<sequence length="149" mass="16375">MTTLVLGLALSTPAQPPVVVVGRPVVAPHLRPLPPVVVARPIVVPPPVVVARPVVVVPPPVVEAPPPVAALTLEQFSRVFAPTPGRHHYWIIHPRTCQPVEVCFVLPNCGRLDRVRVNRDSIHIDIDNPDYDVDVDFRHDGSVRVRYSD</sequence>